<dbReference type="KEGG" id="seps:DP17_2027"/>
<reference evidence="1" key="1">
    <citation type="submission" date="2020-08" db="EMBL/GenBank/DDBJ databases">
        <title>Changes in the skin microbiome associated with squamous cell carcinoma in transplant recipients.</title>
        <authorList>
            <person name="Zaugg J."/>
            <person name="Krueger A."/>
            <person name="Lachner N."/>
        </authorList>
    </citation>
    <scope>NUCLEOTIDE SEQUENCE</scope>
    <source>
        <strain evidence="1">R5988</strain>
    </source>
</reference>
<name>A0A4Y7VNI1_STAEP</name>
<protein>
    <submittedName>
        <fullName evidence="1">Uncharacterized protein</fullName>
    </submittedName>
</protein>
<dbReference type="EMBL" id="JACGQI010000007">
    <property type="protein sequence ID" value="MBF2229905.1"/>
    <property type="molecule type" value="Genomic_DNA"/>
</dbReference>
<comment type="caution">
    <text evidence="1">The sequence shown here is derived from an EMBL/GenBank/DDBJ whole genome shotgun (WGS) entry which is preliminary data.</text>
</comment>
<dbReference type="RefSeq" id="WP_002484586.1">
    <property type="nucleotide sequence ID" value="NZ_CAJUUW010000042.1"/>
</dbReference>
<dbReference type="AlphaFoldDB" id="A0A4Y7VNI1"/>
<sequence length="105" mass="12390">MIENLNLRYTEDILNNTNWINKDGEILDPISMDEGHIQNTLRLLYRNRDQLWLGCRDFTLIDVYLNGEDFFQKVIRKSTLWKSLIKALNKPSTSFNFDYEGGSID</sequence>
<evidence type="ECO:0000313" key="2">
    <source>
        <dbReference type="Proteomes" id="UP000648077"/>
    </source>
</evidence>
<evidence type="ECO:0000313" key="1">
    <source>
        <dbReference type="EMBL" id="MBF2229905.1"/>
    </source>
</evidence>
<dbReference type="OrthoDB" id="3010286at2"/>
<gene>
    <name evidence="1" type="ORF">H3963_05600</name>
</gene>
<proteinExistence type="predicted"/>
<organism evidence="1 2">
    <name type="scientific">Staphylococcus epidermidis</name>
    <dbReference type="NCBI Taxonomy" id="1282"/>
    <lineage>
        <taxon>Bacteria</taxon>
        <taxon>Bacillati</taxon>
        <taxon>Bacillota</taxon>
        <taxon>Bacilli</taxon>
        <taxon>Bacillales</taxon>
        <taxon>Staphylococcaceae</taxon>
        <taxon>Staphylococcus</taxon>
    </lineage>
</organism>
<accession>A0A4Y7VNI1</accession>
<dbReference type="Proteomes" id="UP000648077">
    <property type="component" value="Unassembled WGS sequence"/>
</dbReference>